<gene>
    <name evidence="2" type="primary">7</name>
    <name evidence="2" type="ORF">SEA_SKOG_7</name>
</gene>
<dbReference type="RefSeq" id="YP_010059257.1">
    <property type="nucleotide sequence ID" value="NC_054725.1"/>
</dbReference>
<proteinExistence type="predicted"/>
<keyword evidence="3" id="KW-1185">Reference proteome</keyword>
<sequence>MRKPKDFETLISAMGPPESLSDEQFDRARRQVCAHATDAGDASELMQMLGIYPGRENEDTGWDKSQAVAGL</sequence>
<accession>A0A6G6XJ64</accession>
<dbReference type="GeneID" id="64766489"/>
<evidence type="ECO:0000313" key="2">
    <source>
        <dbReference type="EMBL" id="QIG58159.1"/>
    </source>
</evidence>
<organism evidence="2 3">
    <name type="scientific">Gordonia phage Skog</name>
    <dbReference type="NCBI Taxonomy" id="2704033"/>
    <lineage>
        <taxon>Viruses</taxon>
        <taxon>Duplodnaviria</taxon>
        <taxon>Heunggongvirae</taxon>
        <taxon>Uroviricota</taxon>
        <taxon>Caudoviricetes</taxon>
        <taxon>Skogvirus</taxon>
        <taxon>Skogvirus Skog</taxon>
    </lineage>
</organism>
<dbReference type="KEGG" id="vg:64766489"/>
<evidence type="ECO:0000256" key="1">
    <source>
        <dbReference type="SAM" id="MobiDB-lite"/>
    </source>
</evidence>
<evidence type="ECO:0000313" key="3">
    <source>
        <dbReference type="Proteomes" id="UP000503093"/>
    </source>
</evidence>
<dbReference type="EMBL" id="MN908687">
    <property type="protein sequence ID" value="QIG58159.1"/>
    <property type="molecule type" value="Genomic_DNA"/>
</dbReference>
<reference evidence="2 3" key="1">
    <citation type="submission" date="2020-01" db="EMBL/GenBank/DDBJ databases">
        <authorList>
            <person name="Alvaro L.E."/>
            <person name="Baker K.N."/>
            <person name="Baxter I.S."/>
            <person name="Brown M.R."/>
            <person name="Driscoll K.D."/>
            <person name="Elrubaie J.M."/>
            <person name="Feith S.L."/>
            <person name="Indihar D.F."/>
            <person name="Knoch V.T."/>
            <person name="Koirtyohann K.M."/>
            <person name="Kratz M.A."/>
            <person name="Lear A.H."/>
            <person name="Lindblom K.E."/>
            <person name="Marcus E.R."/>
            <person name="Murphy M.E."/>
            <person name="Sensor R."/>
            <person name="Sherman S.J."/>
            <person name="Swift V.R."/>
            <person name="White K.E."/>
            <person name="Wills S.J."/>
            <person name="Gatt S.M."/>
            <person name="Lohbauer S.A."/>
            <person name="Power T.R."/>
            <person name="Rosales K.A."/>
            <person name="Sisson B.M."/>
            <person name="Isern S."/>
            <person name="Michael S.F."/>
            <person name="Sunnen C.N."/>
            <person name="Garlena R.A."/>
            <person name="Russell D.A."/>
            <person name="Pope W.H."/>
            <person name="Jacobs-Sera D."/>
            <person name="Hatfull G.F."/>
        </authorList>
    </citation>
    <scope>NUCLEOTIDE SEQUENCE [LARGE SCALE GENOMIC DNA]</scope>
</reference>
<dbReference type="Proteomes" id="UP000503093">
    <property type="component" value="Segment"/>
</dbReference>
<protein>
    <submittedName>
        <fullName evidence="2">Uncharacterized protein</fullName>
    </submittedName>
</protein>
<name>A0A6G6XJ64_9CAUD</name>
<feature type="region of interest" description="Disordered" evidence="1">
    <location>
        <begin position="1"/>
        <end position="23"/>
    </location>
</feature>